<sequence length="489" mass="52131">MATYDYDIGIIGAGSAGLTVASGAAQIGAKTLLVEKRAFLGGDCLHYGCVPSKTLIRSAHVYHLMRSGPQYGLPQAEVPPVDFATIRARIRSVIGTIQEHDSVERFCSLGAQVKFGTAEFTDEHTIRLHGASISAAKWVIAAGSSPSIPPIEGLSDVPYLTNETLFSMDRLPGSMLILGAGPVAIEMAQALNRLGCAVTVIQRSGQILSNEDADMAALVQAALEDEGVTIITGGQAKLARKTAGGVEVVYEKDGQELVAAGEALFVALGRHPNVDTMALENAGVDFTPRGVGVDAKMRTSQSHIFACGDITGRWQFTHAAGYEGGIVISNALFRFPRAAEYTWMPRATYTDPELAAVGMTEVQCKDAGLNYTVWTEAFRENDRSLAEGYTAGRLKLILDAKERPLGVQIFGPNAGELLAEWTAVLNGGIKLSSLASMVHAYPTLAEINKKVASDIMAPKIFGGLVKKGVGFLFNYRGQACEWTLGMDEE</sequence>
<dbReference type="PROSITE" id="PS00076">
    <property type="entry name" value="PYRIDINE_REDOX_1"/>
    <property type="match status" value="1"/>
</dbReference>
<dbReference type="RefSeq" id="WP_144305328.1">
    <property type="nucleotide sequence ID" value="NZ_QMIF01000006.1"/>
</dbReference>
<comment type="caution">
    <text evidence="13">The sequence shown here is derived from an EMBL/GenBank/DDBJ whole genome shotgun (WGS) entry which is preliminary data.</text>
</comment>
<keyword evidence="8" id="KW-0547">Nucleotide-binding</keyword>
<evidence type="ECO:0000259" key="12">
    <source>
        <dbReference type="Pfam" id="PF07992"/>
    </source>
</evidence>
<evidence type="ECO:0000256" key="9">
    <source>
        <dbReference type="PIRSR" id="PIRSR000350-4"/>
    </source>
</evidence>
<feature type="binding site" evidence="8">
    <location>
        <begin position="179"/>
        <end position="186"/>
    </location>
    <ligand>
        <name>NAD(+)</name>
        <dbReference type="ChEBI" id="CHEBI:57540"/>
    </ligand>
</feature>
<dbReference type="Gene3D" id="3.30.390.30">
    <property type="match status" value="1"/>
</dbReference>
<organism evidence="13 14">
    <name type="scientific">Oceanidesulfovibrio marinus</name>
    <dbReference type="NCBI Taxonomy" id="370038"/>
    <lineage>
        <taxon>Bacteria</taxon>
        <taxon>Pseudomonadati</taxon>
        <taxon>Thermodesulfobacteriota</taxon>
        <taxon>Desulfovibrionia</taxon>
        <taxon>Desulfovibrionales</taxon>
        <taxon>Desulfovibrionaceae</taxon>
        <taxon>Oceanidesulfovibrio</taxon>
    </lineage>
</organism>
<feature type="domain" description="FAD/NAD(P)-binding" evidence="12">
    <location>
        <begin position="6"/>
        <end position="324"/>
    </location>
</feature>
<keyword evidence="6" id="KW-1015">Disulfide bond</keyword>
<dbReference type="AlphaFoldDB" id="A0A6P1ZIR5"/>
<dbReference type="InterPro" id="IPR016156">
    <property type="entry name" value="FAD/NAD-linked_Rdtase_dimer_sf"/>
</dbReference>
<evidence type="ECO:0000256" key="4">
    <source>
        <dbReference type="ARBA" id="ARBA00022857"/>
    </source>
</evidence>
<keyword evidence="7 10" id="KW-0676">Redox-active center</keyword>
<keyword evidence="5 10" id="KW-0560">Oxidoreductase</keyword>
<proteinExistence type="inferred from homology"/>
<feature type="binding site" evidence="8">
    <location>
        <position position="53"/>
    </location>
    <ligand>
        <name>FAD</name>
        <dbReference type="ChEBI" id="CHEBI:57692"/>
    </ligand>
</feature>
<evidence type="ECO:0000256" key="6">
    <source>
        <dbReference type="ARBA" id="ARBA00023157"/>
    </source>
</evidence>
<keyword evidence="8" id="KW-0520">NAD</keyword>
<feature type="binding site" evidence="8">
    <location>
        <position position="309"/>
    </location>
    <ligand>
        <name>FAD</name>
        <dbReference type="ChEBI" id="CHEBI:57692"/>
    </ligand>
</feature>
<evidence type="ECO:0000256" key="5">
    <source>
        <dbReference type="ARBA" id="ARBA00023002"/>
    </source>
</evidence>
<evidence type="ECO:0000313" key="14">
    <source>
        <dbReference type="Proteomes" id="UP000434052"/>
    </source>
</evidence>
<dbReference type="GO" id="GO:0003955">
    <property type="term" value="F:NAD(P)H dehydrogenase (quinone) activity"/>
    <property type="evidence" value="ECO:0007669"/>
    <property type="project" value="TreeGrafter"/>
</dbReference>
<dbReference type="InterPro" id="IPR012999">
    <property type="entry name" value="Pyr_OxRdtase_I_AS"/>
</dbReference>
<dbReference type="InterPro" id="IPR023753">
    <property type="entry name" value="FAD/NAD-binding_dom"/>
</dbReference>
<evidence type="ECO:0000259" key="11">
    <source>
        <dbReference type="Pfam" id="PF02852"/>
    </source>
</evidence>
<protein>
    <submittedName>
        <fullName evidence="13">Mercuric reductase</fullName>
    </submittedName>
</protein>
<dbReference type="PANTHER" id="PTHR43014">
    <property type="entry name" value="MERCURIC REDUCTASE"/>
    <property type="match status" value="1"/>
</dbReference>
<dbReference type="InterPro" id="IPR001100">
    <property type="entry name" value="Pyr_nuc-diS_OxRdtase"/>
</dbReference>
<dbReference type="Pfam" id="PF07992">
    <property type="entry name" value="Pyr_redox_2"/>
    <property type="match status" value="1"/>
</dbReference>
<dbReference type="EMBL" id="QMIF01000006">
    <property type="protein sequence ID" value="TVM33664.1"/>
    <property type="molecule type" value="Genomic_DNA"/>
</dbReference>
<evidence type="ECO:0000256" key="10">
    <source>
        <dbReference type="RuleBase" id="RU003691"/>
    </source>
</evidence>
<dbReference type="InterPro" id="IPR004099">
    <property type="entry name" value="Pyr_nucl-diS_OxRdtase_dimer"/>
</dbReference>
<comment type="similarity">
    <text evidence="1 10">Belongs to the class-I pyridine nucleotide-disulfide oxidoreductase family.</text>
</comment>
<dbReference type="SUPFAM" id="SSF55424">
    <property type="entry name" value="FAD/NAD-linked reductases, dimerisation (C-terminal) domain"/>
    <property type="match status" value="1"/>
</dbReference>
<reference evidence="13 14" key="1">
    <citation type="submission" date="2018-06" db="EMBL/GenBank/DDBJ databases">
        <title>Complete genome of Desulfovibrio marinus P48SEP.</title>
        <authorList>
            <person name="Crispim J.S."/>
            <person name="Vidigal P.M.P."/>
            <person name="Silva L.C.F."/>
            <person name="Araujo L.C."/>
            <person name="Laguardia C.N."/>
            <person name="Dias R.S."/>
            <person name="Sousa M.P."/>
            <person name="Paula S.O."/>
            <person name="Silva C."/>
        </authorList>
    </citation>
    <scope>NUCLEOTIDE SEQUENCE [LARGE SCALE GENOMIC DNA]</scope>
    <source>
        <strain evidence="13 14">P48SEP</strain>
    </source>
</reference>
<evidence type="ECO:0000313" key="13">
    <source>
        <dbReference type="EMBL" id="TVM33664.1"/>
    </source>
</evidence>
<keyword evidence="3 8" id="KW-0274">FAD</keyword>
<evidence type="ECO:0000256" key="8">
    <source>
        <dbReference type="PIRSR" id="PIRSR000350-3"/>
    </source>
</evidence>
<dbReference type="Pfam" id="PF02852">
    <property type="entry name" value="Pyr_redox_dim"/>
    <property type="match status" value="1"/>
</dbReference>
<dbReference type="PANTHER" id="PTHR43014:SF4">
    <property type="entry name" value="PYRIDINE NUCLEOTIDE-DISULFIDE OXIDOREDUCTASE RCLA-RELATED"/>
    <property type="match status" value="1"/>
</dbReference>
<dbReference type="FunFam" id="3.30.390.30:FF:000001">
    <property type="entry name" value="Dihydrolipoyl dehydrogenase"/>
    <property type="match status" value="1"/>
</dbReference>
<dbReference type="GO" id="GO:0016668">
    <property type="term" value="F:oxidoreductase activity, acting on a sulfur group of donors, NAD(P) as acceptor"/>
    <property type="evidence" value="ECO:0007669"/>
    <property type="project" value="InterPro"/>
</dbReference>
<keyword evidence="2 10" id="KW-0285">Flavoprotein</keyword>
<evidence type="ECO:0000256" key="3">
    <source>
        <dbReference type="ARBA" id="ARBA00022827"/>
    </source>
</evidence>
<dbReference type="PRINTS" id="PR00368">
    <property type="entry name" value="FADPNR"/>
</dbReference>
<evidence type="ECO:0000256" key="1">
    <source>
        <dbReference type="ARBA" id="ARBA00007532"/>
    </source>
</evidence>
<feature type="disulfide bond" description="Redox-active" evidence="9">
    <location>
        <begin position="44"/>
        <end position="49"/>
    </location>
</feature>
<accession>A0A6P1ZIR5</accession>
<gene>
    <name evidence="13" type="ORF">DQK91_10560</name>
</gene>
<dbReference type="Gene3D" id="3.50.50.60">
    <property type="entry name" value="FAD/NAD(P)-binding domain"/>
    <property type="match status" value="2"/>
</dbReference>
<dbReference type="OrthoDB" id="9786429at2"/>
<feature type="domain" description="Pyridine nucleotide-disulphide oxidoreductase dimerisation" evidence="11">
    <location>
        <begin position="344"/>
        <end position="449"/>
    </location>
</feature>
<feature type="binding site" evidence="8">
    <location>
        <position position="269"/>
    </location>
    <ligand>
        <name>NAD(+)</name>
        <dbReference type="ChEBI" id="CHEBI:57540"/>
    </ligand>
</feature>
<dbReference type="SUPFAM" id="SSF51905">
    <property type="entry name" value="FAD/NAD(P)-binding domain"/>
    <property type="match status" value="1"/>
</dbReference>
<name>A0A6P1ZIR5_9BACT</name>
<evidence type="ECO:0000256" key="2">
    <source>
        <dbReference type="ARBA" id="ARBA00022630"/>
    </source>
</evidence>
<evidence type="ECO:0000256" key="7">
    <source>
        <dbReference type="ARBA" id="ARBA00023284"/>
    </source>
</evidence>
<comment type="cofactor">
    <cofactor evidence="8">
        <name>FAD</name>
        <dbReference type="ChEBI" id="CHEBI:57692"/>
    </cofactor>
    <text evidence="8">Binds 1 FAD per subunit.</text>
</comment>
<keyword evidence="4" id="KW-0521">NADP</keyword>
<dbReference type="Proteomes" id="UP000434052">
    <property type="component" value="Unassembled WGS sequence"/>
</dbReference>
<dbReference type="PIRSF" id="PIRSF000350">
    <property type="entry name" value="Mercury_reductase_MerA"/>
    <property type="match status" value="1"/>
</dbReference>
<dbReference type="PRINTS" id="PR00411">
    <property type="entry name" value="PNDRDTASEI"/>
</dbReference>
<dbReference type="GO" id="GO:0050660">
    <property type="term" value="F:flavin adenine dinucleotide binding"/>
    <property type="evidence" value="ECO:0007669"/>
    <property type="project" value="TreeGrafter"/>
</dbReference>
<dbReference type="InterPro" id="IPR036188">
    <property type="entry name" value="FAD/NAD-bd_sf"/>
</dbReference>